<dbReference type="EMBL" id="FOJS01000029">
    <property type="protein sequence ID" value="SFA51255.1"/>
    <property type="molecule type" value="Genomic_DNA"/>
</dbReference>
<reference evidence="3" key="1">
    <citation type="submission" date="2016-10" db="EMBL/GenBank/DDBJ databases">
        <authorList>
            <person name="Varghese N."/>
            <person name="Submissions S."/>
        </authorList>
    </citation>
    <scope>NUCLEOTIDE SEQUENCE [LARGE SCALE GENOMIC DNA]</scope>
    <source>
        <strain evidence="3">M1</strain>
    </source>
</reference>
<dbReference type="AlphaFoldDB" id="A0A1I0THN8"/>
<evidence type="ECO:0008006" key="4">
    <source>
        <dbReference type="Google" id="ProtNLM"/>
    </source>
</evidence>
<protein>
    <recommendedName>
        <fullName evidence="4">Lipoprotein</fullName>
    </recommendedName>
</protein>
<dbReference type="STRING" id="186116.SAMN05192569_102930"/>
<dbReference type="PROSITE" id="PS51257">
    <property type="entry name" value="PROKAR_LIPOPROTEIN"/>
    <property type="match status" value="1"/>
</dbReference>
<name>A0A1I0THN8_9BACL</name>
<proteinExistence type="predicted"/>
<sequence>MKNFKRISLFSFFLVCIISACTNLNESNSYSFTIKDHELIDDSLEELLVSSIQKVDKEASKIEKVEIEEINKDSDLVIATFLMNKGKEKYHGVFIANEIGKQKYEFVDIEYTKISSEKLSVFHYIGTKPGNISQRIFISSGFINDKNIANIYINYSDKKTSAIILNKDQKTFTEVRIGGEAKVDSIIGLSSSNAVIYEKNMK</sequence>
<dbReference type="Proteomes" id="UP000198650">
    <property type="component" value="Unassembled WGS sequence"/>
</dbReference>
<dbReference type="OrthoDB" id="9943534at2"/>
<organism evidence="2 3">
    <name type="scientific">Parageobacillus thermantarcticus</name>
    <dbReference type="NCBI Taxonomy" id="186116"/>
    <lineage>
        <taxon>Bacteria</taxon>
        <taxon>Bacillati</taxon>
        <taxon>Bacillota</taxon>
        <taxon>Bacilli</taxon>
        <taxon>Bacillales</taxon>
        <taxon>Anoxybacillaceae</taxon>
        <taxon>Parageobacillus</taxon>
    </lineage>
</organism>
<feature type="chain" id="PRO_5011577497" description="Lipoprotein" evidence="1">
    <location>
        <begin position="21"/>
        <end position="202"/>
    </location>
</feature>
<accession>A0A1I0THN8</accession>
<evidence type="ECO:0000256" key="1">
    <source>
        <dbReference type="SAM" id="SignalP"/>
    </source>
</evidence>
<keyword evidence="3" id="KW-1185">Reference proteome</keyword>
<keyword evidence="1" id="KW-0732">Signal</keyword>
<evidence type="ECO:0000313" key="2">
    <source>
        <dbReference type="EMBL" id="SFA51255.1"/>
    </source>
</evidence>
<dbReference type="RefSeq" id="WP_090950332.1">
    <property type="nucleotide sequence ID" value="NZ_FOJS01000029.1"/>
</dbReference>
<feature type="signal peptide" evidence="1">
    <location>
        <begin position="1"/>
        <end position="20"/>
    </location>
</feature>
<evidence type="ECO:0000313" key="3">
    <source>
        <dbReference type="Proteomes" id="UP000198650"/>
    </source>
</evidence>
<gene>
    <name evidence="2" type="ORF">SAMN05192569_102930</name>
</gene>